<name>A0A0C9UMJ1_SPHS4</name>
<dbReference type="EMBL" id="KN837368">
    <property type="protein sequence ID" value="KIJ26470.1"/>
    <property type="molecule type" value="Genomic_DNA"/>
</dbReference>
<evidence type="ECO:0000313" key="1">
    <source>
        <dbReference type="EMBL" id="KIJ26470.1"/>
    </source>
</evidence>
<evidence type="ECO:0000313" key="2">
    <source>
        <dbReference type="Proteomes" id="UP000054279"/>
    </source>
</evidence>
<dbReference type="AlphaFoldDB" id="A0A0C9UMJ1"/>
<accession>A0A0C9UMJ1</accession>
<organism evidence="1 2">
    <name type="scientific">Sphaerobolus stellatus (strain SS14)</name>
    <dbReference type="NCBI Taxonomy" id="990650"/>
    <lineage>
        <taxon>Eukaryota</taxon>
        <taxon>Fungi</taxon>
        <taxon>Dikarya</taxon>
        <taxon>Basidiomycota</taxon>
        <taxon>Agaricomycotina</taxon>
        <taxon>Agaricomycetes</taxon>
        <taxon>Phallomycetidae</taxon>
        <taxon>Geastrales</taxon>
        <taxon>Sphaerobolaceae</taxon>
        <taxon>Sphaerobolus</taxon>
    </lineage>
</organism>
<proteinExistence type="predicted"/>
<sequence length="108" mass="12327">MSLKSYSQILRNTLLDLCRPDKLLKPKQVPPSHLRLVPQKDWKYFSATSNETHEYRRHGNDSEHTSGQNRIFVCPICRKAACTCESSLKNHLIQGQSFSKSPLSLNTA</sequence>
<gene>
    <name evidence="1" type="ORF">M422DRAFT_785234</name>
</gene>
<keyword evidence="2" id="KW-1185">Reference proteome</keyword>
<reference evidence="1 2" key="1">
    <citation type="submission" date="2014-06" db="EMBL/GenBank/DDBJ databases">
        <title>Evolutionary Origins and Diversification of the Mycorrhizal Mutualists.</title>
        <authorList>
            <consortium name="DOE Joint Genome Institute"/>
            <consortium name="Mycorrhizal Genomics Consortium"/>
            <person name="Kohler A."/>
            <person name="Kuo A."/>
            <person name="Nagy L.G."/>
            <person name="Floudas D."/>
            <person name="Copeland A."/>
            <person name="Barry K.W."/>
            <person name="Cichocki N."/>
            <person name="Veneault-Fourrey C."/>
            <person name="LaButti K."/>
            <person name="Lindquist E.A."/>
            <person name="Lipzen A."/>
            <person name="Lundell T."/>
            <person name="Morin E."/>
            <person name="Murat C."/>
            <person name="Riley R."/>
            <person name="Ohm R."/>
            <person name="Sun H."/>
            <person name="Tunlid A."/>
            <person name="Henrissat B."/>
            <person name="Grigoriev I.V."/>
            <person name="Hibbett D.S."/>
            <person name="Martin F."/>
        </authorList>
    </citation>
    <scope>NUCLEOTIDE SEQUENCE [LARGE SCALE GENOMIC DNA]</scope>
    <source>
        <strain evidence="1 2">SS14</strain>
    </source>
</reference>
<dbReference type="HOGENOM" id="CLU_2198679_0_0_1"/>
<dbReference type="Proteomes" id="UP000054279">
    <property type="component" value="Unassembled WGS sequence"/>
</dbReference>
<protein>
    <submittedName>
        <fullName evidence="1">Unplaced genomic scaffold SPHSTscaffold_293, whole genome shotgun sequence</fullName>
    </submittedName>
</protein>